<proteinExistence type="predicted"/>
<evidence type="ECO:0000313" key="1">
    <source>
        <dbReference type="EMBL" id="KAL0133199.1"/>
    </source>
</evidence>
<organism evidence="1 2">
    <name type="scientific">Cardiocondyla obscurior</name>
    <dbReference type="NCBI Taxonomy" id="286306"/>
    <lineage>
        <taxon>Eukaryota</taxon>
        <taxon>Metazoa</taxon>
        <taxon>Ecdysozoa</taxon>
        <taxon>Arthropoda</taxon>
        <taxon>Hexapoda</taxon>
        <taxon>Insecta</taxon>
        <taxon>Pterygota</taxon>
        <taxon>Neoptera</taxon>
        <taxon>Endopterygota</taxon>
        <taxon>Hymenoptera</taxon>
        <taxon>Apocrita</taxon>
        <taxon>Aculeata</taxon>
        <taxon>Formicoidea</taxon>
        <taxon>Formicidae</taxon>
        <taxon>Myrmicinae</taxon>
        <taxon>Cardiocondyla</taxon>
    </lineage>
</organism>
<keyword evidence="2" id="KW-1185">Reference proteome</keyword>
<reference evidence="1 2" key="1">
    <citation type="submission" date="2023-03" db="EMBL/GenBank/DDBJ databases">
        <title>High recombination rates correlate with genetic variation in Cardiocondyla obscurior ants.</title>
        <authorList>
            <person name="Errbii M."/>
        </authorList>
    </citation>
    <scope>NUCLEOTIDE SEQUENCE [LARGE SCALE GENOMIC DNA]</scope>
    <source>
        <strain evidence="1">Alpha-2009</strain>
        <tissue evidence="1">Whole body</tissue>
    </source>
</reference>
<evidence type="ECO:0000313" key="2">
    <source>
        <dbReference type="Proteomes" id="UP001430953"/>
    </source>
</evidence>
<dbReference type="AlphaFoldDB" id="A0AAW2H0X8"/>
<accession>A0AAW2H0X8</accession>
<gene>
    <name evidence="1" type="ORF">PUN28_000750</name>
</gene>
<protein>
    <submittedName>
        <fullName evidence="1">Uncharacterized protein</fullName>
    </submittedName>
</protein>
<comment type="caution">
    <text evidence="1">The sequence shown here is derived from an EMBL/GenBank/DDBJ whole genome shotgun (WGS) entry which is preliminary data.</text>
</comment>
<name>A0AAW2H0X8_9HYME</name>
<dbReference type="Proteomes" id="UP001430953">
    <property type="component" value="Unassembled WGS sequence"/>
</dbReference>
<sequence>MNDPRAPHGPFLHATRALSWPYRPTASTFGRRVRLPSPPFPPLTPFHHDTPSPLASPGLVIEQARSGGFRSPPLPSADTLAFISRLFFPPANRRKYYLRCISQIIAVSRLM</sequence>
<dbReference type="EMBL" id="JADYXP020000001">
    <property type="protein sequence ID" value="KAL0133199.1"/>
    <property type="molecule type" value="Genomic_DNA"/>
</dbReference>